<dbReference type="InterPro" id="IPR007461">
    <property type="entry name" value="Ysc84_actin-binding"/>
</dbReference>
<dbReference type="EMBL" id="NDIQ01000021">
    <property type="protein sequence ID" value="PRT55405.1"/>
    <property type="molecule type" value="Genomic_DNA"/>
</dbReference>
<dbReference type="PRINTS" id="PR00452">
    <property type="entry name" value="SH3DOMAIN"/>
</dbReference>
<dbReference type="GO" id="GO:0035091">
    <property type="term" value="F:phosphatidylinositol binding"/>
    <property type="evidence" value="ECO:0007669"/>
    <property type="project" value="TreeGrafter"/>
</dbReference>
<evidence type="ECO:0000256" key="2">
    <source>
        <dbReference type="ARBA" id="ARBA00022443"/>
    </source>
</evidence>
<dbReference type="GO" id="GO:0030479">
    <property type="term" value="C:actin cortical patch"/>
    <property type="evidence" value="ECO:0007669"/>
    <property type="project" value="TreeGrafter"/>
</dbReference>
<feature type="compositionally biased region" description="Low complexity" evidence="4">
    <location>
        <begin position="402"/>
        <end position="416"/>
    </location>
</feature>
<accession>A0A2T0FKA6</accession>
<keyword evidence="2 3" id="KW-0728">SH3 domain</keyword>
<dbReference type="CDD" id="cd11842">
    <property type="entry name" value="SH3_Ysc84p_like"/>
    <property type="match status" value="1"/>
</dbReference>
<dbReference type="SUPFAM" id="SSF50044">
    <property type="entry name" value="SH3-domain"/>
    <property type="match status" value="1"/>
</dbReference>
<comment type="caution">
    <text evidence="6">The sequence shown here is derived from an EMBL/GenBank/DDBJ whole genome shotgun (WGS) entry which is preliminary data.</text>
</comment>
<dbReference type="CDD" id="cd11525">
    <property type="entry name" value="SYLF_SH3YL1_like"/>
    <property type="match status" value="1"/>
</dbReference>
<dbReference type="OrthoDB" id="443981at2759"/>
<dbReference type="GeneID" id="36516773"/>
<dbReference type="GO" id="GO:0051015">
    <property type="term" value="F:actin filament binding"/>
    <property type="evidence" value="ECO:0007669"/>
    <property type="project" value="TreeGrafter"/>
</dbReference>
<gene>
    <name evidence="6" type="ORF">B9G98_03025</name>
</gene>
<organism evidence="6 7">
    <name type="scientific">Wickerhamiella sorbophila</name>
    <dbReference type="NCBI Taxonomy" id="45607"/>
    <lineage>
        <taxon>Eukaryota</taxon>
        <taxon>Fungi</taxon>
        <taxon>Dikarya</taxon>
        <taxon>Ascomycota</taxon>
        <taxon>Saccharomycotina</taxon>
        <taxon>Dipodascomycetes</taxon>
        <taxon>Dipodascales</taxon>
        <taxon>Trichomonascaceae</taxon>
        <taxon>Wickerhamiella</taxon>
    </lineage>
</organism>
<dbReference type="PROSITE" id="PS50002">
    <property type="entry name" value="SH3"/>
    <property type="match status" value="1"/>
</dbReference>
<evidence type="ECO:0000256" key="3">
    <source>
        <dbReference type="PROSITE-ProRule" id="PRU00192"/>
    </source>
</evidence>
<dbReference type="Pfam" id="PF00018">
    <property type="entry name" value="SH3_1"/>
    <property type="match status" value="1"/>
</dbReference>
<feature type="domain" description="SH3" evidence="5">
    <location>
        <begin position="414"/>
        <end position="473"/>
    </location>
</feature>
<dbReference type="InterPro" id="IPR033643">
    <property type="entry name" value="SYLF_SH3YL1-like"/>
</dbReference>
<feature type="compositionally biased region" description="Basic and acidic residues" evidence="4">
    <location>
        <begin position="241"/>
        <end position="250"/>
    </location>
</feature>
<evidence type="ECO:0000259" key="5">
    <source>
        <dbReference type="PROSITE" id="PS50002"/>
    </source>
</evidence>
<dbReference type="Gene3D" id="2.30.30.40">
    <property type="entry name" value="SH3 Domains"/>
    <property type="match status" value="1"/>
</dbReference>
<dbReference type="GO" id="GO:0051666">
    <property type="term" value="P:actin cortical patch localization"/>
    <property type="evidence" value="ECO:0007669"/>
    <property type="project" value="TreeGrafter"/>
</dbReference>
<sequence>MGINNPVPRDLGKESQKAAKILASFVKPNQLINYDSVIPPHVLRNAKGLMIITVLKAGFLFSGRAGSGVLVARLPDGSWSPPSAIMTGGAGVGGQIGAELTDFIFILNTREAVETFARGGSLTLGGNMSLAAGPLGRNAEAAGGVSASNATAVFSYAKTKGLFAGVSLEGSVIVERREANRKFYGSSSCTSRSILSGRVRPPRSVAPLFQVLDSKAFRADWDEDDYGDSLYDDIPDFDTDYDSRSRYSRDDDFDDVYSAPRQRDGRRYTNDYEQRSSMRASGAGRPSGRYKDDDLSDDDDDYYTDRRERSAPRRRDYGDRYDDRDRYADHSYGNRDRYDDRDRDHDRSDRGDRGDRDRYGSSSRDRYGDRSDRGDRDRYGSSHDRDRDRSGPRDTRDSRLDSPSQSRSASGSSKGGIRARALYTFRGEQTGDLSFQKGDIIHIVEKSDSTDDWWTGELGGKQGIFPANYVETY</sequence>
<protein>
    <recommendedName>
        <fullName evidence="5">SH3 domain-containing protein</fullName>
    </recommendedName>
</protein>
<dbReference type="RefSeq" id="XP_024665350.1">
    <property type="nucleotide sequence ID" value="XM_024809582.1"/>
</dbReference>
<proteinExistence type="inferred from homology"/>
<dbReference type="InterPro" id="IPR051702">
    <property type="entry name" value="SH3_domain_YSC84-like"/>
</dbReference>
<feature type="compositionally biased region" description="Basic and acidic residues" evidence="4">
    <location>
        <begin position="303"/>
        <end position="400"/>
    </location>
</feature>
<dbReference type="Proteomes" id="UP000238350">
    <property type="component" value="Unassembled WGS sequence"/>
</dbReference>
<evidence type="ECO:0000313" key="6">
    <source>
        <dbReference type="EMBL" id="PRT55405.1"/>
    </source>
</evidence>
<dbReference type="STRING" id="45607.A0A2T0FKA6"/>
<dbReference type="PANTHER" id="PTHR15629:SF2">
    <property type="entry name" value="SH3 DOMAIN-CONTAINING YSC84-LIKE PROTEIN 1"/>
    <property type="match status" value="1"/>
</dbReference>
<dbReference type="SMART" id="SM00326">
    <property type="entry name" value="SH3"/>
    <property type="match status" value="1"/>
</dbReference>
<dbReference type="InterPro" id="IPR036028">
    <property type="entry name" value="SH3-like_dom_sf"/>
</dbReference>
<evidence type="ECO:0000256" key="1">
    <source>
        <dbReference type="ARBA" id="ARBA00007761"/>
    </source>
</evidence>
<name>A0A2T0FKA6_9ASCO</name>
<dbReference type="FunFam" id="2.30.30.40:FF:000100">
    <property type="entry name" value="SH3 domain-containing YSC84-like protein 1"/>
    <property type="match status" value="1"/>
</dbReference>
<feature type="compositionally biased region" description="Basic and acidic residues" evidence="4">
    <location>
        <begin position="261"/>
        <end position="276"/>
    </location>
</feature>
<dbReference type="PANTHER" id="PTHR15629">
    <property type="entry name" value="SH3YL1 PROTEIN"/>
    <property type="match status" value="1"/>
</dbReference>
<dbReference type="InterPro" id="IPR001452">
    <property type="entry name" value="SH3_domain"/>
</dbReference>
<feature type="region of interest" description="Disordered" evidence="4">
    <location>
        <begin position="241"/>
        <end position="416"/>
    </location>
</feature>
<dbReference type="GO" id="GO:0051017">
    <property type="term" value="P:actin filament bundle assembly"/>
    <property type="evidence" value="ECO:0007669"/>
    <property type="project" value="TreeGrafter"/>
</dbReference>
<keyword evidence="7" id="KW-1185">Reference proteome</keyword>
<dbReference type="Pfam" id="PF04366">
    <property type="entry name" value="Ysc84"/>
    <property type="match status" value="1"/>
</dbReference>
<comment type="similarity">
    <text evidence="1">Belongs to the SH3YL1 family.</text>
</comment>
<evidence type="ECO:0000256" key="4">
    <source>
        <dbReference type="SAM" id="MobiDB-lite"/>
    </source>
</evidence>
<evidence type="ECO:0000313" key="7">
    <source>
        <dbReference type="Proteomes" id="UP000238350"/>
    </source>
</evidence>
<reference evidence="6 7" key="1">
    <citation type="submission" date="2017-04" db="EMBL/GenBank/DDBJ databases">
        <title>Genome sequencing of [Candida] sorbophila.</title>
        <authorList>
            <person name="Ahn J.O."/>
        </authorList>
    </citation>
    <scope>NUCLEOTIDE SEQUENCE [LARGE SCALE GENOMIC DNA]</scope>
    <source>
        <strain evidence="6 7">DS02</strain>
    </source>
</reference>
<dbReference type="AlphaFoldDB" id="A0A2T0FKA6"/>